<accession>A0ABT3C6E1</accession>
<name>A0ABT3C6E1_9MYCO</name>
<feature type="domain" description="Activator of Hsp90 ATPase homologue 1/2-like C-terminal" evidence="2">
    <location>
        <begin position="26"/>
        <end position="155"/>
    </location>
</feature>
<evidence type="ECO:0000313" key="4">
    <source>
        <dbReference type="Proteomes" id="UP001526201"/>
    </source>
</evidence>
<comment type="similarity">
    <text evidence="1">Belongs to the AHA1 family.</text>
</comment>
<protein>
    <submittedName>
        <fullName evidence="3">SRPBCC domain-containing protein</fullName>
    </submittedName>
</protein>
<dbReference type="InterPro" id="IPR013538">
    <property type="entry name" value="ASHA1/2-like_C"/>
</dbReference>
<dbReference type="Proteomes" id="UP001526201">
    <property type="component" value="Unassembled WGS sequence"/>
</dbReference>
<organism evidence="3 4">
    <name type="scientific">Mycolicibacterium komossense</name>
    <dbReference type="NCBI Taxonomy" id="1779"/>
    <lineage>
        <taxon>Bacteria</taxon>
        <taxon>Bacillati</taxon>
        <taxon>Actinomycetota</taxon>
        <taxon>Actinomycetes</taxon>
        <taxon>Mycobacteriales</taxon>
        <taxon>Mycobacteriaceae</taxon>
        <taxon>Mycolicibacterium</taxon>
    </lineage>
</organism>
<evidence type="ECO:0000259" key="2">
    <source>
        <dbReference type="Pfam" id="PF08327"/>
    </source>
</evidence>
<comment type="caution">
    <text evidence="3">The sequence shown here is derived from an EMBL/GenBank/DDBJ whole genome shotgun (WGS) entry which is preliminary data.</text>
</comment>
<dbReference type="Gene3D" id="3.30.530.20">
    <property type="match status" value="1"/>
</dbReference>
<sequence>MPQVSISMTSSPIIHDTLTFERKIPATPDVVWRAYMDPSARAVWSAPAGEALVFDRTDFRPGGRDEYRCGPVDSLPFHGILDYLHIASSTLIVYTDTVTTNEHLLSTALQTWVFTDDHDGHTTIKVTNQVTSFVGDSMIEGHRNGHLKTLDQLEDFVLLNRTGPGT</sequence>
<evidence type="ECO:0000256" key="1">
    <source>
        <dbReference type="ARBA" id="ARBA00006817"/>
    </source>
</evidence>
<dbReference type="InterPro" id="IPR023393">
    <property type="entry name" value="START-like_dom_sf"/>
</dbReference>
<dbReference type="Pfam" id="PF08327">
    <property type="entry name" value="AHSA1"/>
    <property type="match status" value="1"/>
</dbReference>
<dbReference type="EMBL" id="JACKTY010000012">
    <property type="protein sequence ID" value="MCV7225020.1"/>
    <property type="molecule type" value="Genomic_DNA"/>
</dbReference>
<reference evidence="3 4" key="1">
    <citation type="journal article" date="2022" name="BMC Genomics">
        <title>Comparative genome analysis of mycobacteria focusing on tRNA and non-coding RNA.</title>
        <authorList>
            <person name="Behra P.R.K."/>
            <person name="Pettersson B.M.F."/>
            <person name="Ramesh M."/>
            <person name="Das S."/>
            <person name="Dasgupta S."/>
            <person name="Kirsebom L.A."/>
        </authorList>
    </citation>
    <scope>NUCLEOTIDE SEQUENCE [LARGE SCALE GENOMIC DNA]</scope>
    <source>
        <strain evidence="3 4">DSM 44078</strain>
    </source>
</reference>
<evidence type="ECO:0000313" key="3">
    <source>
        <dbReference type="EMBL" id="MCV7225020.1"/>
    </source>
</evidence>
<keyword evidence="4" id="KW-1185">Reference proteome</keyword>
<dbReference type="SUPFAM" id="SSF55961">
    <property type="entry name" value="Bet v1-like"/>
    <property type="match status" value="1"/>
</dbReference>
<gene>
    <name evidence="3" type="ORF">H7J73_03060</name>
</gene>
<proteinExistence type="inferred from homology"/>